<dbReference type="Proteomes" id="UP001155027">
    <property type="component" value="Unassembled WGS sequence"/>
</dbReference>
<dbReference type="InterPro" id="IPR041049">
    <property type="entry name" value="DUF5615"/>
</dbReference>
<evidence type="ECO:0000313" key="2">
    <source>
        <dbReference type="EMBL" id="MCS3679031.1"/>
    </source>
</evidence>
<proteinExistence type="predicted"/>
<evidence type="ECO:0000313" key="3">
    <source>
        <dbReference type="Proteomes" id="UP001155027"/>
    </source>
</evidence>
<organism evidence="2 3">
    <name type="scientific">Salinibacter ruber</name>
    <dbReference type="NCBI Taxonomy" id="146919"/>
    <lineage>
        <taxon>Bacteria</taxon>
        <taxon>Pseudomonadati</taxon>
        <taxon>Rhodothermota</taxon>
        <taxon>Rhodothermia</taxon>
        <taxon>Rhodothermales</taxon>
        <taxon>Salinibacteraceae</taxon>
        <taxon>Salinibacter</taxon>
    </lineage>
</organism>
<dbReference type="EMBL" id="JANUAU010000011">
    <property type="protein sequence ID" value="MCS3679031.1"/>
    <property type="molecule type" value="Genomic_DNA"/>
</dbReference>
<accession>A0A9X2Q3R0</accession>
<protein>
    <submittedName>
        <fullName evidence="2">Nuclease of putative toxin-antitoxin system</fullName>
    </submittedName>
</protein>
<reference evidence="2" key="1">
    <citation type="submission" date="2022-08" db="EMBL/GenBank/DDBJ databases">
        <title>Genomic Encyclopedia of Type Strains, Phase V (KMG-V): Genome sequencing to study the core and pangenomes of soil and plant-associated prokaryotes.</title>
        <authorList>
            <person name="Whitman W."/>
        </authorList>
    </citation>
    <scope>NUCLEOTIDE SEQUENCE</scope>
    <source>
        <strain evidence="2">0</strain>
    </source>
</reference>
<comment type="caution">
    <text evidence="2">The sequence shown here is derived from an EMBL/GenBank/DDBJ whole genome shotgun (WGS) entry which is preliminary data.</text>
</comment>
<evidence type="ECO:0000259" key="1">
    <source>
        <dbReference type="Pfam" id="PF18480"/>
    </source>
</evidence>
<sequence>MRVLLDHNIPHELRRLFPKDHDVYTAQFLGWEDYEDDELLNAAMDNNFAVLVTMDTSLPYQRNIDSFSLGVVVLDVHPATPDVLTSRMDRLVEACSRAGSAREVVTLN</sequence>
<dbReference type="Pfam" id="PF18480">
    <property type="entry name" value="DUF5615"/>
    <property type="match status" value="1"/>
</dbReference>
<gene>
    <name evidence="2" type="ORF">GGP71_002974</name>
</gene>
<feature type="domain" description="DUF5615" evidence="1">
    <location>
        <begin position="1"/>
        <end position="107"/>
    </location>
</feature>
<name>A0A9X2Q3R0_9BACT</name>
<dbReference type="RefSeq" id="WP_118830527.1">
    <property type="nucleotide sequence ID" value="NZ_CALTSG010000004.1"/>
</dbReference>
<dbReference type="AlphaFoldDB" id="A0A9X2Q3R0"/>